<feature type="chain" id="PRO_5013807992" evidence="1">
    <location>
        <begin position="19"/>
        <end position="261"/>
    </location>
</feature>
<accession>A0A2G5I7E0</accession>
<gene>
    <name evidence="2" type="ORF">CB0940_00056</name>
    <name evidence="3" type="ORF">RHO25_000059</name>
</gene>
<protein>
    <submittedName>
        <fullName evidence="2">Uncharacterized protein</fullName>
    </submittedName>
</protein>
<evidence type="ECO:0000313" key="3">
    <source>
        <dbReference type="EMBL" id="WPA95460.1"/>
    </source>
</evidence>
<organism evidence="2 4">
    <name type="scientific">Cercospora beticola</name>
    <name type="common">Sugarbeet leaf spot fungus</name>
    <dbReference type="NCBI Taxonomy" id="122368"/>
    <lineage>
        <taxon>Eukaryota</taxon>
        <taxon>Fungi</taxon>
        <taxon>Dikarya</taxon>
        <taxon>Ascomycota</taxon>
        <taxon>Pezizomycotina</taxon>
        <taxon>Dothideomycetes</taxon>
        <taxon>Dothideomycetidae</taxon>
        <taxon>Mycosphaerellales</taxon>
        <taxon>Mycosphaerellaceae</taxon>
        <taxon>Cercospora</taxon>
    </lineage>
</organism>
<dbReference type="Proteomes" id="UP001302367">
    <property type="component" value="Chromosome 1"/>
</dbReference>
<keyword evidence="5" id="KW-1185">Reference proteome</keyword>
<feature type="signal peptide" evidence="1">
    <location>
        <begin position="1"/>
        <end position="18"/>
    </location>
</feature>
<evidence type="ECO:0000256" key="1">
    <source>
        <dbReference type="SAM" id="SignalP"/>
    </source>
</evidence>
<keyword evidence="1" id="KW-0732">Signal</keyword>
<evidence type="ECO:0000313" key="2">
    <source>
        <dbReference type="EMBL" id="PIB00707.1"/>
    </source>
</evidence>
<dbReference type="AlphaFoldDB" id="A0A2G5I7E0"/>
<reference evidence="3 5" key="2">
    <citation type="submission" date="2023-09" db="EMBL/GenBank/DDBJ databases">
        <title>Complete-Gapless Cercospora beticola genome.</title>
        <authorList>
            <person name="Wyatt N.A."/>
            <person name="Spanner R.E."/>
            <person name="Bolton M.D."/>
        </authorList>
    </citation>
    <scope>NUCLEOTIDE SEQUENCE [LARGE SCALE GENOMIC DNA]</scope>
    <source>
        <strain evidence="3">Cb09-40</strain>
    </source>
</reference>
<proteinExistence type="predicted"/>
<name>A0A2G5I7E0_CERBT</name>
<evidence type="ECO:0000313" key="4">
    <source>
        <dbReference type="Proteomes" id="UP000230605"/>
    </source>
</evidence>
<dbReference type="EMBL" id="CP134184">
    <property type="protein sequence ID" value="WPA95460.1"/>
    <property type="molecule type" value="Genomic_DNA"/>
</dbReference>
<sequence length="261" mass="29636">MHFTKLFGIALLPITSLAVPLSLSLSVVVNDASTVDFDHHHAVRELLSHRGHDFLASGEILSPDKYLGHLSEYAKYLTEASKILKDLKVPDDHADNDTWERFDEQRELASESFENATLAIDSAARDTANWPFYSEFNKEDTKTLTEALADNFGKVNQTFIDPVVTALKSWVFNDRNRQANRLSFLARSLTTLVPKTEIRCHFDNKEDDRSKDTEDDKVTLRNLDTVVAAYHWIKGAAIAIDHGEYVPSRHRLPASQWKLQL</sequence>
<evidence type="ECO:0000313" key="5">
    <source>
        <dbReference type="Proteomes" id="UP001302367"/>
    </source>
</evidence>
<dbReference type="Proteomes" id="UP000230605">
    <property type="component" value="Chromosome 1"/>
</dbReference>
<reference evidence="2 4" key="1">
    <citation type="submission" date="2015-10" db="EMBL/GenBank/DDBJ databases">
        <title>The cercosporin biosynthetic gene cluster was horizontally transferred to several fungal lineages and shown to be expanded in Cercospora beticola based on microsynteny with recipient genomes.</title>
        <authorList>
            <person name="De Jonge R."/>
            <person name="Ebert M.K."/>
            <person name="Suttle J.C."/>
            <person name="Jurick Ii W.M."/>
            <person name="Secor G.A."/>
            <person name="Thomma B.P."/>
            <person name="Van De Peer Y."/>
            <person name="Bolton M.D."/>
        </authorList>
    </citation>
    <scope>NUCLEOTIDE SEQUENCE [LARGE SCALE GENOMIC DNA]</scope>
    <source>
        <strain evidence="2 4">09-40</strain>
    </source>
</reference>
<dbReference type="OrthoDB" id="10517721at2759"/>
<dbReference type="EMBL" id="LKMD01000100">
    <property type="protein sequence ID" value="PIB00707.1"/>
    <property type="molecule type" value="Genomic_DNA"/>
</dbReference>